<name>A0A8H2WU91_9AGAM</name>
<feature type="compositionally biased region" description="Low complexity" evidence="1">
    <location>
        <begin position="700"/>
        <end position="711"/>
    </location>
</feature>
<dbReference type="Gene3D" id="1.10.287.950">
    <property type="entry name" value="Methyl-accepting chemotaxis protein"/>
    <property type="match status" value="1"/>
</dbReference>
<proteinExistence type="predicted"/>
<gene>
    <name evidence="2" type="ORF">RDB_LOCUS6944</name>
</gene>
<feature type="region of interest" description="Disordered" evidence="1">
    <location>
        <begin position="654"/>
        <end position="821"/>
    </location>
</feature>
<evidence type="ECO:0000256" key="1">
    <source>
        <dbReference type="SAM" id="MobiDB-lite"/>
    </source>
</evidence>
<dbReference type="AlphaFoldDB" id="A0A8H2WU91"/>
<feature type="compositionally biased region" description="Polar residues" evidence="1">
    <location>
        <begin position="654"/>
        <end position="664"/>
    </location>
</feature>
<organism evidence="2 3">
    <name type="scientific">Rhizoctonia solani</name>
    <dbReference type="NCBI Taxonomy" id="456999"/>
    <lineage>
        <taxon>Eukaryota</taxon>
        <taxon>Fungi</taxon>
        <taxon>Dikarya</taxon>
        <taxon>Basidiomycota</taxon>
        <taxon>Agaricomycotina</taxon>
        <taxon>Agaricomycetes</taxon>
        <taxon>Cantharellales</taxon>
        <taxon>Ceratobasidiaceae</taxon>
        <taxon>Rhizoctonia</taxon>
    </lineage>
</organism>
<dbReference type="Proteomes" id="UP000663841">
    <property type="component" value="Unassembled WGS sequence"/>
</dbReference>
<evidence type="ECO:0000313" key="3">
    <source>
        <dbReference type="Proteomes" id="UP000663841"/>
    </source>
</evidence>
<protein>
    <recommendedName>
        <fullName evidence="4">Laminin domain protein</fullName>
    </recommendedName>
</protein>
<comment type="caution">
    <text evidence="2">The sequence shown here is derived from an EMBL/GenBank/DDBJ whole genome shotgun (WGS) entry which is preliminary data.</text>
</comment>
<reference evidence="2" key="1">
    <citation type="submission" date="2021-01" db="EMBL/GenBank/DDBJ databases">
        <authorList>
            <person name="Kaushik A."/>
        </authorList>
    </citation>
    <scope>NUCLEOTIDE SEQUENCE</scope>
    <source>
        <strain evidence="2">AG3-T5</strain>
    </source>
</reference>
<evidence type="ECO:0000313" key="2">
    <source>
        <dbReference type="EMBL" id="CAE6400558.1"/>
    </source>
</evidence>
<dbReference type="EMBL" id="CAJMWW010000017">
    <property type="protein sequence ID" value="CAE6400558.1"/>
    <property type="molecule type" value="Genomic_DNA"/>
</dbReference>
<sequence length="821" mass="89611">MTSYPTNQVLSPPNLPPYLNSICKLNPIVGVPSDERVIEIHTTIRVANRVVNLQGMGDFSLLSRLSEHLFNAQMARYRNKYPCSIFPTYTTYTPPVLPVHIPVKLESISGQPSQEEIIKVQNAIRAYEKLIDIPSLFDPQVNAELSQHLFDIQMARYMELCSYTGPVPQHNAPAEPANSHPIGPVSEETNTATNNVGRATDVVDTYQTAQPMDPTIREAIERSNQLAERSNQLIERSNQIVEQLARAVEQSNQPTDQPNNLIEKVTELFGRMNEHLEQSNRLAEASTKPVEKLREVLKNINMVLVGIQHAIVRNHKGNTLDAVNCLVNEKGSTCALGGEHTFSSVSRDYSGESNCHLSVEVDGTSHVCYIPNAAVADVLHFFGIDNGYCKGQFSALKGGREAAARTALSNYLSSCLGGQSLPDHKALDLPLAFTGDHTPVKPFLVFGASISRRFHHTKPLTPPTFSAMNKHNSTMPIYRPRHQSERFSPFRHPFSARVAVSRQDPLNLLADLDSFTRNEENVLSAANARLFAKAVAPKAAGTGFGTGPISRLDSMRNLTRNTTDQQLMVQTATSSFGDPRSPVAWHVTALASRRKTSDKPFRPLLSSRLPPFFSSLPCHNTASHNTRAGMVSNPPSRAPSKDIASNTHLRQLTPLPQSDATSAGVNDHHGPKFSTNQAPDLLNVPESPGPNNGLSKELDSPLLDSDTPLPSHRLPGPSGGRSTQSEGDTPRPFENISVPVPQPMPSPYSDPHASLPYATPSQVSPGSPRQSNQPDHQSQPVQSAQSLVTPVEPFAEINEPRPVPAGYSGGLETVARSTRSL</sequence>
<evidence type="ECO:0008006" key="4">
    <source>
        <dbReference type="Google" id="ProtNLM"/>
    </source>
</evidence>
<feature type="compositionally biased region" description="Polar residues" evidence="1">
    <location>
        <begin position="759"/>
        <end position="788"/>
    </location>
</feature>
<accession>A0A8H2WU91</accession>
<dbReference type="SUPFAM" id="SSF58104">
    <property type="entry name" value="Methyl-accepting chemotaxis protein (MCP) signaling domain"/>
    <property type="match status" value="1"/>
</dbReference>